<dbReference type="OrthoDB" id="4829137at2"/>
<feature type="region of interest" description="Disordered" evidence="1">
    <location>
        <begin position="1"/>
        <end position="20"/>
    </location>
</feature>
<protein>
    <submittedName>
        <fullName evidence="3">Membrane protein</fullName>
    </submittedName>
</protein>
<reference evidence="3 4" key="1">
    <citation type="submission" date="2013-10" db="EMBL/GenBank/DDBJ databases">
        <authorList>
            <person name="Wang G."/>
            <person name="Zhuang W."/>
        </authorList>
    </citation>
    <scope>NUCLEOTIDE SEQUENCE [LARGE SCALE GENOMIC DNA]</scope>
    <source>
        <strain evidence="3 4">DSM 20118</strain>
    </source>
</reference>
<keyword evidence="2" id="KW-0812">Transmembrane</keyword>
<sequence>MTATTTVPNPAPARGLPARRGPSLPRVVAAEWSKLTSLRSPAAIGVVTVAVSGVLTWLSANASSTDPGFDPMGSLGTGLPLAQVGVLVLGVLVGTGEFSTGTFRTTFTAVPRRLPVLVAQLVVTAAAALVVSVLAVAAAVVGLLPAAGSRGMTLDLAGGRTPQLLAGMTVQLVAMALLGLALGALLRRTVPAVVAAVVLVLVLPVALMLASDPGIGGAPPVGVAYTEPEVTAVGTVTAVLPGGAVTHLVPGAGGFDGAPDLGVGGGVAVLAAWVLVPLGVAAVRLRARDLA</sequence>
<feature type="transmembrane region" description="Helical" evidence="2">
    <location>
        <begin position="192"/>
        <end position="210"/>
    </location>
</feature>
<feature type="transmembrane region" description="Helical" evidence="2">
    <location>
        <begin position="42"/>
        <end position="60"/>
    </location>
</feature>
<dbReference type="Proteomes" id="UP000029833">
    <property type="component" value="Unassembled WGS sequence"/>
</dbReference>
<feature type="transmembrane region" description="Helical" evidence="2">
    <location>
        <begin position="114"/>
        <end position="144"/>
    </location>
</feature>
<evidence type="ECO:0000313" key="4">
    <source>
        <dbReference type="Proteomes" id="UP000029833"/>
    </source>
</evidence>
<dbReference type="STRING" id="1408250.Q760_15830"/>
<feature type="transmembrane region" description="Helical" evidence="2">
    <location>
        <begin position="261"/>
        <end position="283"/>
    </location>
</feature>
<accession>A0A0A0B756</accession>
<feature type="transmembrane region" description="Helical" evidence="2">
    <location>
        <begin position="72"/>
        <end position="93"/>
    </location>
</feature>
<keyword evidence="2" id="KW-1133">Transmembrane helix</keyword>
<gene>
    <name evidence="3" type="ORF">Q760_15830</name>
</gene>
<dbReference type="AlphaFoldDB" id="A0A0A0B756"/>
<feature type="transmembrane region" description="Helical" evidence="2">
    <location>
        <begin position="164"/>
        <end position="185"/>
    </location>
</feature>
<organism evidence="3 4">
    <name type="scientific">Cellulomonas cellasea DSM 20118</name>
    <dbReference type="NCBI Taxonomy" id="1408250"/>
    <lineage>
        <taxon>Bacteria</taxon>
        <taxon>Bacillati</taxon>
        <taxon>Actinomycetota</taxon>
        <taxon>Actinomycetes</taxon>
        <taxon>Micrococcales</taxon>
        <taxon>Cellulomonadaceae</taxon>
        <taxon>Cellulomonas</taxon>
    </lineage>
</organism>
<keyword evidence="4" id="KW-1185">Reference proteome</keyword>
<evidence type="ECO:0000256" key="1">
    <source>
        <dbReference type="SAM" id="MobiDB-lite"/>
    </source>
</evidence>
<proteinExistence type="predicted"/>
<evidence type="ECO:0000256" key="2">
    <source>
        <dbReference type="SAM" id="Phobius"/>
    </source>
</evidence>
<dbReference type="RefSeq" id="WP_034630185.1">
    <property type="nucleotide sequence ID" value="NZ_AXNT01000069.1"/>
</dbReference>
<evidence type="ECO:0000313" key="3">
    <source>
        <dbReference type="EMBL" id="KGM02048.1"/>
    </source>
</evidence>
<name>A0A0A0B756_9CELL</name>
<keyword evidence="2" id="KW-0472">Membrane</keyword>
<comment type="caution">
    <text evidence="3">The sequence shown here is derived from an EMBL/GenBank/DDBJ whole genome shotgun (WGS) entry which is preliminary data.</text>
</comment>
<dbReference type="EMBL" id="AXNT01000069">
    <property type="protein sequence ID" value="KGM02048.1"/>
    <property type="molecule type" value="Genomic_DNA"/>
</dbReference>